<sequence length="87" mass="9286">KGKTGYGNRAVSQLLRDITIGLPNGTHKGSQVPYQCRNQLPSFLGMPGCGIQKNPGLLGCTVVLQSCQLSIKLYSISLLCLVLQIPS</sequence>
<dbReference type="InParanoid" id="A0A674HHL5"/>
<dbReference type="AlphaFoldDB" id="A0A674HHL5"/>
<proteinExistence type="predicted"/>
<dbReference type="Ensembl" id="ENSTGUT00000034116.1">
    <property type="protein sequence ID" value="ENSTGUP00000035254.1"/>
    <property type="gene ID" value="ENSTGUG00000022659.1"/>
</dbReference>
<reference evidence="1" key="2">
    <citation type="submission" date="2025-08" db="UniProtKB">
        <authorList>
            <consortium name="Ensembl"/>
        </authorList>
    </citation>
    <scope>IDENTIFICATION</scope>
</reference>
<accession>A0A674HHL5</accession>
<organism evidence="1 2">
    <name type="scientific">Taeniopygia guttata</name>
    <name type="common">Zebra finch</name>
    <name type="synonym">Poephila guttata</name>
    <dbReference type="NCBI Taxonomy" id="59729"/>
    <lineage>
        <taxon>Eukaryota</taxon>
        <taxon>Metazoa</taxon>
        <taxon>Chordata</taxon>
        <taxon>Craniata</taxon>
        <taxon>Vertebrata</taxon>
        <taxon>Euteleostomi</taxon>
        <taxon>Archelosauria</taxon>
        <taxon>Archosauria</taxon>
        <taxon>Dinosauria</taxon>
        <taxon>Saurischia</taxon>
        <taxon>Theropoda</taxon>
        <taxon>Coelurosauria</taxon>
        <taxon>Aves</taxon>
        <taxon>Neognathae</taxon>
        <taxon>Neoaves</taxon>
        <taxon>Telluraves</taxon>
        <taxon>Australaves</taxon>
        <taxon>Passeriformes</taxon>
        <taxon>Passeroidea</taxon>
        <taxon>Estrildidae</taxon>
        <taxon>Estrildinae</taxon>
        <taxon>Taeniopygia</taxon>
    </lineage>
</organism>
<reference evidence="1 2" key="1">
    <citation type="journal article" date="2010" name="Nature">
        <title>The genome of a songbird.</title>
        <authorList>
            <person name="Warren W.C."/>
            <person name="Clayton D.F."/>
            <person name="Ellegren H."/>
            <person name="Arnold A.P."/>
            <person name="Hillier L.W."/>
            <person name="Kunstner A."/>
            <person name="Searle S."/>
            <person name="White S."/>
            <person name="Vilella A.J."/>
            <person name="Fairley S."/>
            <person name="Heger A."/>
            <person name="Kong L."/>
            <person name="Ponting C.P."/>
            <person name="Jarvis E.D."/>
            <person name="Mello C.V."/>
            <person name="Minx P."/>
            <person name="Lovell P."/>
            <person name="Velho T.A."/>
            <person name="Ferris M."/>
            <person name="Balakrishnan C.N."/>
            <person name="Sinha S."/>
            <person name="Blatti C."/>
            <person name="London S.E."/>
            <person name="Li Y."/>
            <person name="Lin Y.C."/>
            <person name="George J."/>
            <person name="Sweedler J."/>
            <person name="Southey B."/>
            <person name="Gunaratne P."/>
            <person name="Watson M."/>
            <person name="Nam K."/>
            <person name="Backstrom N."/>
            <person name="Smeds L."/>
            <person name="Nabholz B."/>
            <person name="Itoh Y."/>
            <person name="Whitney O."/>
            <person name="Pfenning A.R."/>
            <person name="Howard J."/>
            <person name="Volker M."/>
            <person name="Skinner B.M."/>
            <person name="Griffin D.K."/>
            <person name="Ye L."/>
            <person name="McLaren W.M."/>
            <person name="Flicek P."/>
            <person name="Quesada V."/>
            <person name="Velasco G."/>
            <person name="Lopez-Otin C."/>
            <person name="Puente X.S."/>
            <person name="Olender T."/>
            <person name="Lancet D."/>
            <person name="Smit A.F."/>
            <person name="Hubley R."/>
            <person name="Konkel M.K."/>
            <person name="Walker J.A."/>
            <person name="Batzer M.A."/>
            <person name="Gu W."/>
            <person name="Pollock D.D."/>
            <person name="Chen L."/>
            <person name="Cheng Z."/>
            <person name="Eichler E.E."/>
            <person name="Stapley J."/>
            <person name="Slate J."/>
            <person name="Ekblom R."/>
            <person name="Birkhead T."/>
            <person name="Burke T."/>
            <person name="Burt D."/>
            <person name="Scharff C."/>
            <person name="Adam I."/>
            <person name="Richard H."/>
            <person name="Sultan M."/>
            <person name="Soldatov A."/>
            <person name="Lehrach H."/>
            <person name="Edwards S.V."/>
            <person name="Yang S.P."/>
            <person name="Li X."/>
            <person name="Graves T."/>
            <person name="Fulton L."/>
            <person name="Nelson J."/>
            <person name="Chinwalla A."/>
            <person name="Hou S."/>
            <person name="Mardis E.R."/>
            <person name="Wilson R.K."/>
        </authorList>
    </citation>
    <scope>NUCLEOTIDE SEQUENCE [LARGE SCALE GENOMIC DNA]</scope>
</reference>
<name>A0A674HHL5_TAEGU</name>
<keyword evidence="2" id="KW-1185">Reference proteome</keyword>
<evidence type="ECO:0000313" key="1">
    <source>
        <dbReference type="Ensembl" id="ENSTGUP00000035254.1"/>
    </source>
</evidence>
<dbReference type="Proteomes" id="UP000007754">
    <property type="component" value="Chromosome 1"/>
</dbReference>
<evidence type="ECO:0000313" key="2">
    <source>
        <dbReference type="Proteomes" id="UP000007754"/>
    </source>
</evidence>
<reference evidence="1" key="3">
    <citation type="submission" date="2025-09" db="UniProtKB">
        <authorList>
            <consortium name="Ensembl"/>
        </authorList>
    </citation>
    <scope>IDENTIFICATION</scope>
</reference>
<protein>
    <submittedName>
        <fullName evidence="1">Uncharacterized protein</fullName>
    </submittedName>
</protein>